<comment type="caution">
    <text evidence="1">The sequence shown here is derived from an EMBL/GenBank/DDBJ whole genome shotgun (WGS) entry which is preliminary data.</text>
</comment>
<dbReference type="SUPFAM" id="SSF52833">
    <property type="entry name" value="Thioredoxin-like"/>
    <property type="match status" value="1"/>
</dbReference>
<sequence length="201" mass="21159">MITLAAAQALTWLLVAAVAVVMALLFRSLRRFYRVVAPAGALMAGGGPPPGAQAPTWTGAALDGTPVVFGGPRARMQLLLFVGEGCPISRKLAPIARDFARREALDLVFMGDDSAEAQERLVASFGLPRGQMVNDDRYGRMIGVDKLPFAALLGTEGAIVAKGLVNSREHLESLLTAHETGFATVQSYLAARSHAGHAHAA</sequence>
<dbReference type="STRING" id="1120919.GCA_000429165_00612"/>
<dbReference type="OrthoDB" id="462848at2"/>
<dbReference type="AlphaFoldDB" id="A0A511X6Z2"/>
<reference evidence="1 2" key="1">
    <citation type="submission" date="2019-07" db="EMBL/GenBank/DDBJ databases">
        <title>Whole genome shotgun sequence of Acetobacter nitrogenifigens NBRC 105050.</title>
        <authorList>
            <person name="Hosoyama A."/>
            <person name="Uohara A."/>
            <person name="Ohji S."/>
            <person name="Ichikawa N."/>
        </authorList>
    </citation>
    <scope>NUCLEOTIDE SEQUENCE [LARGE SCALE GENOMIC DNA]</scope>
    <source>
        <strain evidence="1 2">NBRC 105050</strain>
    </source>
</reference>
<evidence type="ECO:0008006" key="3">
    <source>
        <dbReference type="Google" id="ProtNLM"/>
    </source>
</evidence>
<dbReference type="InterPro" id="IPR036249">
    <property type="entry name" value="Thioredoxin-like_sf"/>
</dbReference>
<name>A0A511X6Z2_9PROT</name>
<dbReference type="Proteomes" id="UP000321635">
    <property type="component" value="Unassembled WGS sequence"/>
</dbReference>
<keyword evidence="2" id="KW-1185">Reference proteome</keyword>
<accession>A0A511X6Z2</accession>
<protein>
    <recommendedName>
        <fullName evidence="3">Methylamine utilization protein MauD</fullName>
    </recommendedName>
</protein>
<dbReference type="EMBL" id="BJYF01000003">
    <property type="protein sequence ID" value="GEN58709.1"/>
    <property type="molecule type" value="Genomic_DNA"/>
</dbReference>
<dbReference type="RefSeq" id="WP_051291877.1">
    <property type="nucleotide sequence ID" value="NZ_AUBI01000002.1"/>
</dbReference>
<evidence type="ECO:0000313" key="1">
    <source>
        <dbReference type="EMBL" id="GEN58709.1"/>
    </source>
</evidence>
<gene>
    <name evidence="1" type="ORF">ANI02nite_05930</name>
</gene>
<organism evidence="1 2">
    <name type="scientific">Acetobacter nitrogenifigens DSM 23921 = NBRC 105050</name>
    <dbReference type="NCBI Taxonomy" id="1120919"/>
    <lineage>
        <taxon>Bacteria</taxon>
        <taxon>Pseudomonadati</taxon>
        <taxon>Pseudomonadota</taxon>
        <taxon>Alphaproteobacteria</taxon>
        <taxon>Acetobacterales</taxon>
        <taxon>Acetobacteraceae</taxon>
        <taxon>Acetobacter</taxon>
    </lineage>
</organism>
<evidence type="ECO:0000313" key="2">
    <source>
        <dbReference type="Proteomes" id="UP000321635"/>
    </source>
</evidence>
<proteinExistence type="predicted"/>
<dbReference type="Gene3D" id="3.40.30.10">
    <property type="entry name" value="Glutaredoxin"/>
    <property type="match status" value="1"/>
</dbReference>